<reference evidence="1 2" key="1">
    <citation type="submission" date="2018-01" db="EMBL/GenBank/DDBJ databases">
        <title>Complete genome sequence of Bacteriovorax stolpii DSM12778.</title>
        <authorList>
            <person name="Tang B."/>
            <person name="Chang J."/>
        </authorList>
    </citation>
    <scope>NUCLEOTIDE SEQUENCE [LARGE SCALE GENOMIC DNA]</scope>
    <source>
        <strain evidence="1 2">DSM 12778</strain>
    </source>
</reference>
<name>A0A2K9NRZ4_BACTC</name>
<dbReference type="KEGG" id="bsto:C0V70_09265"/>
<dbReference type="InterPro" id="IPR007621">
    <property type="entry name" value="TPM_dom"/>
</dbReference>
<proteinExistence type="predicted"/>
<protein>
    <submittedName>
        <fullName evidence="1">Uncharacterized protein</fullName>
    </submittedName>
</protein>
<dbReference type="Gene3D" id="3.10.310.50">
    <property type="match status" value="1"/>
</dbReference>
<dbReference type="AlphaFoldDB" id="A0A2K9NRZ4"/>
<dbReference type="Pfam" id="PF04536">
    <property type="entry name" value="TPM_phosphatase"/>
    <property type="match status" value="1"/>
</dbReference>
<accession>A0A2K9NRZ4</accession>
<dbReference type="Proteomes" id="UP000235584">
    <property type="component" value="Chromosome"/>
</dbReference>
<dbReference type="PANTHER" id="PTHR30373:SF8">
    <property type="entry name" value="BLL7265 PROTEIN"/>
    <property type="match status" value="1"/>
</dbReference>
<organism evidence="1 2">
    <name type="scientific">Bacteriovorax stolpii</name>
    <name type="common">Bdellovibrio stolpii</name>
    <dbReference type="NCBI Taxonomy" id="960"/>
    <lineage>
        <taxon>Bacteria</taxon>
        <taxon>Pseudomonadati</taxon>
        <taxon>Bdellovibrionota</taxon>
        <taxon>Bacteriovoracia</taxon>
        <taxon>Bacteriovoracales</taxon>
        <taxon>Bacteriovoracaceae</taxon>
        <taxon>Bacteriovorax</taxon>
    </lineage>
</organism>
<dbReference type="PANTHER" id="PTHR30373">
    <property type="entry name" value="UPF0603 PROTEIN YGCG"/>
    <property type="match status" value="1"/>
</dbReference>
<dbReference type="EMBL" id="CP025704">
    <property type="protein sequence ID" value="AUN98289.1"/>
    <property type="molecule type" value="Genomic_DNA"/>
</dbReference>
<dbReference type="RefSeq" id="WP_102243580.1">
    <property type="nucleotide sequence ID" value="NZ_CP025704.1"/>
</dbReference>
<evidence type="ECO:0000313" key="2">
    <source>
        <dbReference type="Proteomes" id="UP000235584"/>
    </source>
</evidence>
<evidence type="ECO:0000313" key="1">
    <source>
        <dbReference type="EMBL" id="AUN98289.1"/>
    </source>
</evidence>
<keyword evidence="2" id="KW-1185">Reference proteome</keyword>
<sequence>MISAKDKEQIKKLITEAERKSHSELVPMIVSTSDNYPAAHWRAAIIVSFLFSLGLYFSPLSIINPIYFLWIQVPGLFIGYWMGNIPFVTRLLITKEEIEFEVTQRAIEAFYEHNLHVTDKHNGVLIFISLLERKIKIITDVGVKEKVDQKIWDEITSEFIEKVKEGNFVEALKNTINATSDILENYFPKSEGTKKNELKNDIIIE</sequence>
<dbReference type="OrthoDB" id="5825388at2"/>
<gene>
    <name evidence="1" type="ORF">C0V70_09265</name>
</gene>